<keyword evidence="1" id="KW-0812">Transmembrane</keyword>
<accession>A0A2S6HZI4</accession>
<evidence type="ECO:0000256" key="1">
    <source>
        <dbReference type="SAM" id="Phobius"/>
    </source>
</evidence>
<evidence type="ECO:0000313" key="3">
    <source>
        <dbReference type="Proteomes" id="UP000237749"/>
    </source>
</evidence>
<dbReference type="InterPro" id="IPR023804">
    <property type="entry name" value="DUF3792_TM"/>
</dbReference>
<keyword evidence="1" id="KW-1133">Transmembrane helix</keyword>
<dbReference type="OrthoDB" id="1779887at2"/>
<comment type="caution">
    <text evidence="2">The sequence shown here is derived from an EMBL/GenBank/DDBJ whole genome shotgun (WGS) entry which is preliminary data.</text>
</comment>
<feature type="transmembrane region" description="Helical" evidence="1">
    <location>
        <begin position="69"/>
        <end position="89"/>
    </location>
</feature>
<proteinExistence type="predicted"/>
<sequence length="119" mass="13103">MEKSKLQVTLRNLLVTYILTGVLLVILALALYRFRLKEGQIRLGVNAVYIITCLFGGILMGKSIKQRRFFWGLLLGLLYFLVLLAVSFMLNRGINGSMNQILTTMAICAASGTAGGMLS</sequence>
<reference evidence="2 3" key="1">
    <citation type="submission" date="2018-02" db="EMBL/GenBank/DDBJ databases">
        <title>Genomic Encyclopedia of Archaeal and Bacterial Type Strains, Phase II (KMG-II): from individual species to whole genera.</title>
        <authorList>
            <person name="Goeker M."/>
        </authorList>
    </citation>
    <scope>NUCLEOTIDE SEQUENCE [LARGE SCALE GENOMIC DNA]</scope>
    <source>
        <strain evidence="2 3">DSM 3808</strain>
    </source>
</reference>
<keyword evidence="1" id="KW-0472">Membrane</keyword>
<feature type="transmembrane region" description="Helical" evidence="1">
    <location>
        <begin position="12"/>
        <end position="34"/>
    </location>
</feature>
<dbReference type="NCBIfam" id="TIGR04086">
    <property type="entry name" value="TIGR04086_membr"/>
    <property type="match status" value="1"/>
</dbReference>
<dbReference type="AlphaFoldDB" id="A0A2S6HZI4"/>
<dbReference type="Pfam" id="PF12670">
    <property type="entry name" value="DUF3792"/>
    <property type="match status" value="1"/>
</dbReference>
<evidence type="ECO:0000313" key="2">
    <source>
        <dbReference type="EMBL" id="PPK83575.1"/>
    </source>
</evidence>
<feature type="transmembrane region" description="Helical" evidence="1">
    <location>
        <begin position="40"/>
        <end position="60"/>
    </location>
</feature>
<dbReference type="RefSeq" id="WP_104434506.1">
    <property type="nucleotide sequence ID" value="NZ_PTJA01000001.1"/>
</dbReference>
<keyword evidence="3" id="KW-1185">Reference proteome</keyword>
<organism evidence="2 3">
    <name type="scientific">Lacrimispora xylanisolvens</name>
    <dbReference type="NCBI Taxonomy" id="384636"/>
    <lineage>
        <taxon>Bacteria</taxon>
        <taxon>Bacillati</taxon>
        <taxon>Bacillota</taxon>
        <taxon>Clostridia</taxon>
        <taxon>Lachnospirales</taxon>
        <taxon>Lachnospiraceae</taxon>
        <taxon>Lacrimispora</taxon>
    </lineage>
</organism>
<dbReference type="EMBL" id="PTJA01000001">
    <property type="protein sequence ID" value="PPK83575.1"/>
    <property type="molecule type" value="Genomic_DNA"/>
</dbReference>
<protein>
    <submittedName>
        <fullName evidence="2">Putative membrane protein (TIGR04086 family)</fullName>
    </submittedName>
</protein>
<dbReference type="Proteomes" id="UP000237749">
    <property type="component" value="Unassembled WGS sequence"/>
</dbReference>
<gene>
    <name evidence="2" type="ORF">BXY41_101639</name>
</gene>
<name>A0A2S6HZI4_9FIRM</name>